<evidence type="ECO:0000256" key="1">
    <source>
        <dbReference type="ARBA" id="ARBA00022679"/>
    </source>
</evidence>
<keyword evidence="1" id="KW-0808">Transferase</keyword>
<dbReference type="EMBL" id="CP115149">
    <property type="protein sequence ID" value="WBL36110.1"/>
    <property type="molecule type" value="Genomic_DNA"/>
</dbReference>
<dbReference type="Pfam" id="PF00583">
    <property type="entry name" value="Acetyltransf_1"/>
    <property type="match status" value="1"/>
</dbReference>
<dbReference type="PANTHER" id="PTHR43877">
    <property type="entry name" value="AMINOALKYLPHOSPHONATE N-ACETYLTRANSFERASE-RELATED-RELATED"/>
    <property type="match status" value="1"/>
</dbReference>
<evidence type="ECO:0000259" key="3">
    <source>
        <dbReference type="PROSITE" id="PS51186"/>
    </source>
</evidence>
<accession>A0ABY7M6F0</accession>
<dbReference type="InterPro" id="IPR050832">
    <property type="entry name" value="Bact_Acetyltransf"/>
</dbReference>
<reference evidence="4 5" key="1">
    <citation type="journal article" date="2023" name="ISME J.">
        <title>Thermophilic Dehalococcoidia with unusual traits shed light on an unexpected past.</title>
        <authorList>
            <person name="Palmer M."/>
            <person name="Covington J.K."/>
            <person name="Zhou E.M."/>
            <person name="Thomas S.C."/>
            <person name="Habib N."/>
            <person name="Seymour C.O."/>
            <person name="Lai D."/>
            <person name="Johnston J."/>
            <person name="Hashimi A."/>
            <person name="Jiao J.Y."/>
            <person name="Muok A.R."/>
            <person name="Liu L."/>
            <person name="Xian W.D."/>
            <person name="Zhi X.Y."/>
            <person name="Li M.M."/>
            <person name="Silva L.P."/>
            <person name="Bowen B.P."/>
            <person name="Louie K."/>
            <person name="Briegel A."/>
            <person name="Pett-Ridge J."/>
            <person name="Weber P.K."/>
            <person name="Tocheva E.I."/>
            <person name="Woyke T."/>
            <person name="Northen T.R."/>
            <person name="Mayali X."/>
            <person name="Li W.J."/>
            <person name="Hedlund B.P."/>
        </authorList>
    </citation>
    <scope>NUCLEOTIDE SEQUENCE [LARGE SCALE GENOMIC DNA]</scope>
    <source>
        <strain evidence="4 5">YIM 72310</strain>
    </source>
</reference>
<dbReference type="Gene3D" id="3.40.630.30">
    <property type="match status" value="1"/>
</dbReference>
<feature type="domain" description="N-acetyltransferase" evidence="3">
    <location>
        <begin position="177"/>
        <end position="342"/>
    </location>
</feature>
<dbReference type="InterPro" id="IPR000182">
    <property type="entry name" value="GNAT_dom"/>
</dbReference>
<evidence type="ECO:0000313" key="4">
    <source>
        <dbReference type="EMBL" id="WBL36110.1"/>
    </source>
</evidence>
<keyword evidence="5" id="KW-1185">Reference proteome</keyword>
<organism evidence="4 5">
    <name type="scientific">Tepidiforma flava</name>
    <dbReference type="NCBI Taxonomy" id="3004094"/>
    <lineage>
        <taxon>Bacteria</taxon>
        <taxon>Bacillati</taxon>
        <taxon>Chloroflexota</taxon>
        <taxon>Tepidiformia</taxon>
        <taxon>Tepidiformales</taxon>
        <taxon>Tepidiformaceae</taxon>
        <taxon>Tepidiforma</taxon>
    </lineage>
</organism>
<dbReference type="Proteomes" id="UP001212803">
    <property type="component" value="Chromosome"/>
</dbReference>
<dbReference type="SUPFAM" id="SSF55729">
    <property type="entry name" value="Acyl-CoA N-acyltransferases (Nat)"/>
    <property type="match status" value="2"/>
</dbReference>
<gene>
    <name evidence="4" type="ORF">O0235_00340</name>
</gene>
<evidence type="ECO:0000313" key="5">
    <source>
        <dbReference type="Proteomes" id="UP001212803"/>
    </source>
</evidence>
<dbReference type="InterPro" id="IPR016181">
    <property type="entry name" value="Acyl_CoA_acyltransferase"/>
</dbReference>
<evidence type="ECO:0000256" key="2">
    <source>
        <dbReference type="ARBA" id="ARBA00023315"/>
    </source>
</evidence>
<name>A0ABY7M6F0_9CHLR</name>
<dbReference type="RefSeq" id="WP_270056635.1">
    <property type="nucleotide sequence ID" value="NZ_CP115149.1"/>
</dbReference>
<dbReference type="PROSITE" id="PS51186">
    <property type="entry name" value="GNAT"/>
    <property type="match status" value="1"/>
</dbReference>
<sequence length="345" mass="36588">MPGRLQVRPLDEGDAEACGALLAARHRADRARLPHLEPALEDPGAAAEAVRHLLGRPGAGGAAAVRDGRIAGFCIGLRLAFSAADFASQFLPLRSAVVPVAGHAVASGEDATEVYRLLYASLAAAWVRDGVLVHRVHTVTGDREVEEAWVSLGFGRATTAGTRETVRPVDGAAATDIRVDQATPEDFAAVRRLSRELAAHHQGPPMFWPPVIEAGAALDGFLQASLAGPVPTFLAWQGDAAVGMQLFLVPGFTPEHVRQDQRLYLFEGVVSAAARGGGVGTAMLRASMAWAAANGYELCTLHWASGNYLGAPFWLGHGFVPVEHTMERRIDERALWGRAEPGHTG</sequence>
<keyword evidence="2" id="KW-0012">Acyltransferase</keyword>
<dbReference type="CDD" id="cd04301">
    <property type="entry name" value="NAT_SF"/>
    <property type="match status" value="1"/>
</dbReference>
<proteinExistence type="predicted"/>
<protein>
    <submittedName>
        <fullName evidence="4">GNAT family N-acetyltransferase</fullName>
    </submittedName>
</protein>